<feature type="binding site" evidence="15">
    <location>
        <position position="108"/>
    </location>
    <ligand>
        <name>NAD(+)</name>
        <dbReference type="ChEBI" id="CHEBI:57540"/>
    </ligand>
</feature>
<dbReference type="Gene3D" id="3.40.50.10190">
    <property type="entry name" value="BRCT domain"/>
    <property type="match status" value="1"/>
</dbReference>
<dbReference type="Gene3D" id="6.20.10.30">
    <property type="match status" value="1"/>
</dbReference>
<keyword evidence="12 15" id="KW-0464">Manganese</keyword>
<dbReference type="GO" id="GO:0046872">
    <property type="term" value="F:metal ion binding"/>
    <property type="evidence" value="ECO:0007669"/>
    <property type="project" value="UniProtKB-KW"/>
</dbReference>
<accession>A0A1Y4T103</accession>
<dbReference type="InterPro" id="IPR001679">
    <property type="entry name" value="DNA_ligase"/>
</dbReference>
<reference evidence="17 18" key="1">
    <citation type="journal article" date="2018" name="BMC Genomics">
        <title>Whole genome sequencing and function prediction of 133 gut anaerobes isolated from chicken caecum in pure cultures.</title>
        <authorList>
            <person name="Medvecky M."/>
            <person name="Cejkova D."/>
            <person name="Polansky O."/>
            <person name="Karasova D."/>
            <person name="Kubasova T."/>
            <person name="Cizek A."/>
            <person name="Rychlik I."/>
        </authorList>
    </citation>
    <scope>NUCLEOTIDE SEQUENCE [LARGE SCALE GENOMIC DNA]</scope>
    <source>
        <strain evidence="17 18">An13</strain>
    </source>
</reference>
<feature type="binding site" evidence="15">
    <location>
        <position position="281"/>
    </location>
    <ligand>
        <name>NAD(+)</name>
        <dbReference type="ChEBI" id="CHEBI:57540"/>
    </ligand>
</feature>
<feature type="binding site" evidence="15">
    <location>
        <position position="305"/>
    </location>
    <ligand>
        <name>NAD(+)</name>
        <dbReference type="ChEBI" id="CHEBI:57540"/>
    </ligand>
</feature>
<dbReference type="Gene3D" id="3.30.470.30">
    <property type="entry name" value="DNA ligase/mRNA capping enzyme"/>
    <property type="match status" value="1"/>
</dbReference>
<dbReference type="Gene3D" id="2.40.50.140">
    <property type="entry name" value="Nucleic acid-binding proteins"/>
    <property type="match status" value="1"/>
</dbReference>
<dbReference type="InterPro" id="IPR013839">
    <property type="entry name" value="DNAligase_adenylation"/>
</dbReference>
<dbReference type="EC" id="6.5.1.2" evidence="2 15"/>
<keyword evidence="8 15" id="KW-0862">Zinc</keyword>
<evidence type="ECO:0000256" key="9">
    <source>
        <dbReference type="ARBA" id="ARBA00022842"/>
    </source>
</evidence>
<keyword evidence="18" id="KW-1185">Reference proteome</keyword>
<dbReference type="GO" id="GO:0006260">
    <property type="term" value="P:DNA replication"/>
    <property type="evidence" value="ECO:0007669"/>
    <property type="project" value="UniProtKB-KW"/>
</dbReference>
<dbReference type="InterPro" id="IPR004149">
    <property type="entry name" value="Znf_DNAligase_C4"/>
</dbReference>
<dbReference type="Gene3D" id="1.10.287.610">
    <property type="entry name" value="Helix hairpin bin"/>
    <property type="match status" value="1"/>
</dbReference>
<dbReference type="SUPFAM" id="SSF52113">
    <property type="entry name" value="BRCT domain"/>
    <property type="match status" value="1"/>
</dbReference>
<organism evidence="17 18">
    <name type="scientific">Massilimicrobiota timonensis</name>
    <dbReference type="NCBI Taxonomy" id="1776392"/>
    <lineage>
        <taxon>Bacteria</taxon>
        <taxon>Bacillati</taxon>
        <taxon>Bacillota</taxon>
        <taxon>Erysipelotrichia</taxon>
        <taxon>Erysipelotrichales</taxon>
        <taxon>Erysipelotrichaceae</taxon>
        <taxon>Massilimicrobiota</taxon>
    </lineage>
</organism>
<dbReference type="GO" id="GO:0003911">
    <property type="term" value="F:DNA ligase (NAD+) activity"/>
    <property type="evidence" value="ECO:0007669"/>
    <property type="project" value="UniProtKB-UniRule"/>
</dbReference>
<dbReference type="InterPro" id="IPR013840">
    <property type="entry name" value="DNAligase_N"/>
</dbReference>
<dbReference type="PIRSF" id="PIRSF001604">
    <property type="entry name" value="LigA"/>
    <property type="match status" value="1"/>
</dbReference>
<sequence>MTLERLNEIKKLLNEYNYQYYVLDNPTVSDQEYDRLMQELQSIEAKHPEWITADSPSQRVGGEVLDGFQKVTHQRMMLSLGNIFNEDELREFDDRIREVYPQVEYVCELKIDGLAVSLVYAQGQLSYGATRGDGTVGEDITHNVKTIKSIPLSIDYQGDFEVRGEIYMPKKSFEQLNQQRKEAGEPLFANPRNAAAGSVRQLDSRIAAKRGLDAFLYMVPTASEVGCQTHKEALDYIKQLGFKTNPMTRVCANIQEVWQFIMEMTEKRQSLPYEIDGIVIKVNRLDWQERLGYTAKVPKWAIAYKFPAEEVITKLKDIVFTIGRTGQITPNAVLEPVRVAGSTVQRATLHNEDNVVSKDIRVGDYVVIRKAGDVIPEVVRSLKERRDGSEKKFQMIDVCPYCGSPLVRKDNEAAYYCLNEHCDSKKIERIIHFASRDAMNIEGLGEKIIEQFYNLGFVRSIEDIYSLSRHEQEIIDIEGFGRKSMDNLLEAIEKSKGNSMEKLLFGLGIKGIGAKMADNLSKEFKSMDALLNASTAKLLSMRDVGETLVQSLNRFRSQPQSMTLLEHLKAIGLNMTYLKDTSLLQESIFNGKTVCVTGTLELMTRKEIKEYLARLGANVTGSVSKKTDYLICGRDAGSKLEKARELGVTVLSEAQFQEEVNL</sequence>
<dbReference type="GO" id="GO:0003677">
    <property type="term" value="F:DNA binding"/>
    <property type="evidence" value="ECO:0007669"/>
    <property type="project" value="InterPro"/>
</dbReference>
<dbReference type="SMART" id="SM00532">
    <property type="entry name" value="LIGANc"/>
    <property type="match status" value="1"/>
</dbReference>
<evidence type="ECO:0000256" key="14">
    <source>
        <dbReference type="ARBA" id="ARBA00060881"/>
    </source>
</evidence>
<comment type="similarity">
    <text evidence="14 15">Belongs to the NAD-dependent DNA ligase family. LigA subfamily.</text>
</comment>
<keyword evidence="9 15" id="KW-0460">Magnesium</keyword>
<evidence type="ECO:0000256" key="5">
    <source>
        <dbReference type="ARBA" id="ARBA00022705"/>
    </source>
</evidence>
<evidence type="ECO:0000256" key="8">
    <source>
        <dbReference type="ARBA" id="ARBA00022833"/>
    </source>
</evidence>
<feature type="binding site" evidence="15">
    <location>
        <position position="399"/>
    </location>
    <ligand>
        <name>Zn(2+)</name>
        <dbReference type="ChEBI" id="CHEBI:29105"/>
    </ligand>
</feature>
<feature type="binding site" evidence="15">
    <location>
        <position position="402"/>
    </location>
    <ligand>
        <name>Zn(2+)</name>
        <dbReference type="ChEBI" id="CHEBI:29105"/>
    </ligand>
</feature>
<evidence type="ECO:0000256" key="6">
    <source>
        <dbReference type="ARBA" id="ARBA00022723"/>
    </source>
</evidence>
<dbReference type="HAMAP" id="MF_01588">
    <property type="entry name" value="DNA_ligase_A"/>
    <property type="match status" value="1"/>
</dbReference>
<dbReference type="GO" id="GO:0006281">
    <property type="term" value="P:DNA repair"/>
    <property type="evidence" value="ECO:0007669"/>
    <property type="project" value="UniProtKB-KW"/>
</dbReference>
<dbReference type="InterPro" id="IPR003583">
    <property type="entry name" value="Hlx-hairpin-Hlx_DNA-bd_motif"/>
</dbReference>
<gene>
    <name evidence="15 17" type="primary">ligA</name>
    <name evidence="17" type="ORF">B5E75_05925</name>
</gene>
<feature type="binding site" evidence="15">
    <location>
        <begin position="79"/>
        <end position="80"/>
    </location>
    <ligand>
        <name>NAD(+)</name>
        <dbReference type="ChEBI" id="CHEBI:57540"/>
    </ligand>
</feature>
<dbReference type="InterPro" id="IPR018239">
    <property type="entry name" value="DNA_ligase_AS"/>
</dbReference>
<evidence type="ECO:0000256" key="11">
    <source>
        <dbReference type="ARBA" id="ARBA00023204"/>
    </source>
</evidence>
<dbReference type="Pfam" id="PF03120">
    <property type="entry name" value="OB_DNA_ligase"/>
    <property type="match status" value="1"/>
</dbReference>
<dbReference type="Pfam" id="PF14520">
    <property type="entry name" value="HHH_5"/>
    <property type="match status" value="1"/>
</dbReference>
<keyword evidence="4 15" id="KW-0436">Ligase</keyword>
<evidence type="ECO:0000259" key="16">
    <source>
        <dbReference type="PROSITE" id="PS50172"/>
    </source>
</evidence>
<dbReference type="InterPro" id="IPR012340">
    <property type="entry name" value="NA-bd_OB-fold"/>
</dbReference>
<dbReference type="InterPro" id="IPR036420">
    <property type="entry name" value="BRCT_dom_sf"/>
</dbReference>
<proteinExistence type="inferred from homology"/>
<evidence type="ECO:0000313" key="17">
    <source>
        <dbReference type="EMBL" id="OUQ34673.1"/>
    </source>
</evidence>
<dbReference type="PROSITE" id="PS01055">
    <property type="entry name" value="DNA_LIGASE_N1"/>
    <property type="match status" value="1"/>
</dbReference>
<dbReference type="SMART" id="SM00292">
    <property type="entry name" value="BRCT"/>
    <property type="match status" value="1"/>
</dbReference>
<dbReference type="FunFam" id="3.30.470.30:FF:000001">
    <property type="entry name" value="DNA ligase"/>
    <property type="match status" value="1"/>
</dbReference>
<feature type="active site" description="N6-AMP-lysine intermediate" evidence="15">
    <location>
        <position position="110"/>
    </location>
</feature>
<protein>
    <recommendedName>
        <fullName evidence="3 15">DNA ligase</fullName>
        <ecNumber evidence="2 15">6.5.1.2</ecNumber>
    </recommendedName>
    <alternativeName>
        <fullName evidence="15">Polydeoxyribonucleotide synthase [NAD(+)]</fullName>
    </alternativeName>
</protein>
<dbReference type="CDD" id="cd17748">
    <property type="entry name" value="BRCT_DNA_ligase_like"/>
    <property type="match status" value="1"/>
</dbReference>
<dbReference type="InterPro" id="IPR004150">
    <property type="entry name" value="NAD_DNA_ligase_OB"/>
</dbReference>
<name>A0A1Y4T103_9FIRM</name>
<feature type="binding site" evidence="15">
    <location>
        <position position="165"/>
    </location>
    <ligand>
        <name>NAD(+)</name>
        <dbReference type="ChEBI" id="CHEBI:57540"/>
    </ligand>
</feature>
<feature type="binding site" evidence="15">
    <location>
        <begin position="30"/>
        <end position="34"/>
    </location>
    <ligand>
        <name>NAD(+)</name>
        <dbReference type="ChEBI" id="CHEBI:57540"/>
    </ligand>
</feature>
<dbReference type="EMBL" id="NFLJ01000014">
    <property type="protein sequence ID" value="OUQ34673.1"/>
    <property type="molecule type" value="Genomic_DNA"/>
</dbReference>
<evidence type="ECO:0000313" key="18">
    <source>
        <dbReference type="Proteomes" id="UP000195305"/>
    </source>
</evidence>
<dbReference type="Gene3D" id="1.10.150.20">
    <property type="entry name" value="5' to 3' exonuclease, C-terminal subdomain"/>
    <property type="match status" value="2"/>
</dbReference>
<dbReference type="InterPro" id="IPR001357">
    <property type="entry name" value="BRCT_dom"/>
</dbReference>
<feature type="binding site" evidence="15">
    <location>
        <position position="131"/>
    </location>
    <ligand>
        <name>NAD(+)</name>
        <dbReference type="ChEBI" id="CHEBI:57540"/>
    </ligand>
</feature>
<keyword evidence="6 15" id="KW-0479">Metal-binding</keyword>
<evidence type="ECO:0000256" key="12">
    <source>
        <dbReference type="ARBA" id="ARBA00023211"/>
    </source>
</evidence>
<dbReference type="PANTHER" id="PTHR23389:SF9">
    <property type="entry name" value="DNA LIGASE"/>
    <property type="match status" value="1"/>
</dbReference>
<evidence type="ECO:0000256" key="2">
    <source>
        <dbReference type="ARBA" id="ARBA00012722"/>
    </source>
</evidence>
<dbReference type="InterPro" id="IPR041663">
    <property type="entry name" value="DisA/LigA_HHH"/>
</dbReference>
<dbReference type="FunFam" id="1.10.150.20:FF:000007">
    <property type="entry name" value="DNA ligase"/>
    <property type="match status" value="1"/>
</dbReference>
<evidence type="ECO:0000256" key="15">
    <source>
        <dbReference type="HAMAP-Rule" id="MF_01588"/>
    </source>
</evidence>
<dbReference type="FunFam" id="2.40.50.140:FF:000012">
    <property type="entry name" value="DNA ligase"/>
    <property type="match status" value="1"/>
</dbReference>
<keyword evidence="10 15" id="KW-0520">NAD</keyword>
<dbReference type="AlphaFoldDB" id="A0A1Y4T103"/>
<feature type="binding site" evidence="15">
    <location>
        <position position="417"/>
    </location>
    <ligand>
        <name>Zn(2+)</name>
        <dbReference type="ChEBI" id="CHEBI:29105"/>
    </ligand>
</feature>
<dbReference type="CDD" id="cd00114">
    <property type="entry name" value="LIGANc"/>
    <property type="match status" value="1"/>
</dbReference>
<dbReference type="SUPFAM" id="SSF47781">
    <property type="entry name" value="RuvA domain 2-like"/>
    <property type="match status" value="1"/>
</dbReference>
<dbReference type="Pfam" id="PF01653">
    <property type="entry name" value="DNA_ligase_aden"/>
    <property type="match status" value="1"/>
</dbReference>
<comment type="caution">
    <text evidence="17">The sequence shown here is derived from an EMBL/GenBank/DDBJ whole genome shotgun (WGS) entry which is preliminary data.</text>
</comment>
<evidence type="ECO:0000256" key="7">
    <source>
        <dbReference type="ARBA" id="ARBA00022763"/>
    </source>
</evidence>
<dbReference type="InterPro" id="IPR010994">
    <property type="entry name" value="RuvA_2-like"/>
</dbReference>
<evidence type="ECO:0000256" key="3">
    <source>
        <dbReference type="ARBA" id="ARBA00013308"/>
    </source>
</evidence>
<dbReference type="OrthoDB" id="9759736at2"/>
<dbReference type="SMART" id="SM00278">
    <property type="entry name" value="HhH1"/>
    <property type="match status" value="4"/>
</dbReference>
<evidence type="ECO:0000256" key="1">
    <source>
        <dbReference type="ARBA" id="ARBA00004067"/>
    </source>
</evidence>
<feature type="domain" description="BRCT" evidence="16">
    <location>
        <begin position="584"/>
        <end position="662"/>
    </location>
</feature>
<dbReference type="PANTHER" id="PTHR23389">
    <property type="entry name" value="CHROMOSOME TRANSMISSION FIDELITY FACTOR 18"/>
    <property type="match status" value="1"/>
</dbReference>
<evidence type="ECO:0000256" key="4">
    <source>
        <dbReference type="ARBA" id="ARBA00022598"/>
    </source>
</evidence>
<dbReference type="NCBIfam" id="NF005932">
    <property type="entry name" value="PRK07956.1"/>
    <property type="match status" value="1"/>
</dbReference>
<dbReference type="RefSeq" id="WP_087357852.1">
    <property type="nucleotide sequence ID" value="NZ_NFLJ01000014.1"/>
</dbReference>
<keyword evidence="5 15" id="KW-0235">DNA replication</keyword>
<comment type="function">
    <text evidence="1 15">DNA ligase that catalyzes the formation of phosphodiester linkages between 5'-phosphoryl and 3'-hydroxyl groups in double-stranded DNA using NAD as a coenzyme and as the energy source for the reaction. It is essential for DNA replication and repair of damaged DNA.</text>
</comment>
<feature type="binding site" evidence="15">
    <location>
        <position position="422"/>
    </location>
    <ligand>
        <name>Zn(2+)</name>
        <dbReference type="ChEBI" id="CHEBI:29105"/>
    </ligand>
</feature>
<dbReference type="SUPFAM" id="SSF50249">
    <property type="entry name" value="Nucleic acid-binding proteins"/>
    <property type="match status" value="1"/>
</dbReference>
<dbReference type="Pfam" id="PF00533">
    <property type="entry name" value="BRCT"/>
    <property type="match status" value="1"/>
</dbReference>
<keyword evidence="7 15" id="KW-0227">DNA damage</keyword>
<dbReference type="GO" id="GO:0005829">
    <property type="term" value="C:cytosol"/>
    <property type="evidence" value="ECO:0007669"/>
    <property type="project" value="TreeGrafter"/>
</dbReference>
<dbReference type="Pfam" id="PF03119">
    <property type="entry name" value="DNA_ligase_ZBD"/>
    <property type="match status" value="1"/>
</dbReference>
<dbReference type="NCBIfam" id="TIGR00575">
    <property type="entry name" value="dnlj"/>
    <property type="match status" value="1"/>
</dbReference>
<dbReference type="PROSITE" id="PS50172">
    <property type="entry name" value="BRCT"/>
    <property type="match status" value="1"/>
</dbReference>
<dbReference type="Proteomes" id="UP000195305">
    <property type="component" value="Unassembled WGS sequence"/>
</dbReference>
<comment type="cofactor">
    <cofactor evidence="15">
        <name>Mg(2+)</name>
        <dbReference type="ChEBI" id="CHEBI:18420"/>
    </cofactor>
    <cofactor evidence="15">
        <name>Mn(2+)</name>
        <dbReference type="ChEBI" id="CHEBI:29035"/>
    </cofactor>
</comment>
<keyword evidence="11 15" id="KW-0234">DNA repair</keyword>
<evidence type="ECO:0000256" key="13">
    <source>
        <dbReference type="ARBA" id="ARBA00034005"/>
    </source>
</evidence>
<comment type="catalytic activity">
    <reaction evidence="13 15">
        <text>NAD(+) + (deoxyribonucleotide)n-3'-hydroxyl + 5'-phospho-(deoxyribonucleotide)m = (deoxyribonucleotide)n+m + AMP + beta-nicotinamide D-nucleotide.</text>
        <dbReference type="EC" id="6.5.1.2"/>
    </reaction>
</comment>
<dbReference type="SUPFAM" id="SSF56091">
    <property type="entry name" value="DNA ligase/mRNA capping enzyme, catalytic domain"/>
    <property type="match status" value="1"/>
</dbReference>
<dbReference type="FunFam" id="1.10.287.610:FF:000002">
    <property type="entry name" value="DNA ligase"/>
    <property type="match status" value="1"/>
</dbReference>
<evidence type="ECO:0000256" key="10">
    <source>
        <dbReference type="ARBA" id="ARBA00023027"/>
    </source>
</evidence>
<dbReference type="Pfam" id="PF12826">
    <property type="entry name" value="HHH_2"/>
    <property type="match status" value="1"/>
</dbReference>